<dbReference type="SUPFAM" id="SSF161084">
    <property type="entry name" value="MAPEG domain-like"/>
    <property type="match status" value="1"/>
</dbReference>
<dbReference type="InterPro" id="IPR050997">
    <property type="entry name" value="MAPEG"/>
</dbReference>
<evidence type="ECO:0008006" key="8">
    <source>
        <dbReference type="Google" id="ProtNLM"/>
    </source>
</evidence>
<dbReference type="InterPro" id="IPR001129">
    <property type="entry name" value="Membr-assoc_MAPEG"/>
</dbReference>
<dbReference type="Gene3D" id="1.20.120.550">
    <property type="entry name" value="Membrane associated eicosanoid/glutathione metabolism-like domain"/>
    <property type="match status" value="1"/>
</dbReference>
<reference evidence="7" key="1">
    <citation type="submission" date="2017-05" db="EMBL/GenBank/DDBJ databases">
        <title>Complete and WGS of Bordetella genogroups.</title>
        <authorList>
            <person name="Spilker T."/>
            <person name="Lipuma J."/>
        </authorList>
    </citation>
    <scope>NUCLEOTIDE SEQUENCE [LARGE SCALE GENOMIC DNA]</scope>
    <source>
        <strain evidence="7">AU8856</strain>
    </source>
</reference>
<keyword evidence="7" id="KW-1185">Reference proteome</keyword>
<name>A0A261UZE4_9BORD</name>
<feature type="transmembrane region" description="Helical" evidence="5">
    <location>
        <begin position="80"/>
        <end position="98"/>
    </location>
</feature>
<organism evidence="6 7">
    <name type="scientific">Bordetella genomosp. 11</name>
    <dbReference type="NCBI Taxonomy" id="1416808"/>
    <lineage>
        <taxon>Bacteria</taxon>
        <taxon>Pseudomonadati</taxon>
        <taxon>Pseudomonadota</taxon>
        <taxon>Betaproteobacteria</taxon>
        <taxon>Burkholderiales</taxon>
        <taxon>Alcaligenaceae</taxon>
        <taxon>Bordetella</taxon>
    </lineage>
</organism>
<dbReference type="Pfam" id="PF01124">
    <property type="entry name" value="MAPEG"/>
    <property type="match status" value="1"/>
</dbReference>
<sequence length="132" mass="14514">MDAYYSVALVTLLSGLLCFGMALASARAHMKTGIAPPAMTGAPLLDRTVRTHANTLEWMMIFLPALWLFAIYWSPFWATILGLVWIVGRLIYFAGYVAAAEKRFPGFAIQALATTVLVLGALGRIIYLMTQQ</sequence>
<feature type="transmembrane region" description="Helical" evidence="5">
    <location>
        <begin position="104"/>
        <end position="127"/>
    </location>
</feature>
<dbReference type="RefSeq" id="WP_094840461.1">
    <property type="nucleotide sequence ID" value="NZ_NEVS01000001.1"/>
</dbReference>
<dbReference type="Proteomes" id="UP000215767">
    <property type="component" value="Unassembled WGS sequence"/>
</dbReference>
<evidence type="ECO:0000313" key="6">
    <source>
        <dbReference type="EMBL" id="OZI67268.1"/>
    </source>
</evidence>
<keyword evidence="3 5" id="KW-1133">Transmembrane helix</keyword>
<keyword evidence="4 5" id="KW-0472">Membrane</keyword>
<accession>A0A261UZE4</accession>
<dbReference type="PANTHER" id="PTHR10250:SF15">
    <property type="entry name" value="MICROSOMAL GLUTATHIONE S-TRANSFERASE-RELATED"/>
    <property type="match status" value="1"/>
</dbReference>
<comment type="caution">
    <text evidence="6">The sequence shown here is derived from an EMBL/GenBank/DDBJ whole genome shotgun (WGS) entry which is preliminary data.</text>
</comment>
<dbReference type="InterPro" id="IPR023352">
    <property type="entry name" value="MAPEG-like_dom_sf"/>
</dbReference>
<dbReference type="GO" id="GO:0016020">
    <property type="term" value="C:membrane"/>
    <property type="evidence" value="ECO:0007669"/>
    <property type="project" value="UniProtKB-SubCell"/>
</dbReference>
<dbReference type="AlphaFoldDB" id="A0A261UZE4"/>
<evidence type="ECO:0000256" key="2">
    <source>
        <dbReference type="ARBA" id="ARBA00022692"/>
    </source>
</evidence>
<proteinExistence type="predicted"/>
<evidence type="ECO:0000256" key="3">
    <source>
        <dbReference type="ARBA" id="ARBA00022989"/>
    </source>
</evidence>
<dbReference type="OrthoDB" id="464934at2"/>
<dbReference type="GO" id="GO:0004602">
    <property type="term" value="F:glutathione peroxidase activity"/>
    <property type="evidence" value="ECO:0007669"/>
    <property type="project" value="TreeGrafter"/>
</dbReference>
<dbReference type="GO" id="GO:0004364">
    <property type="term" value="F:glutathione transferase activity"/>
    <property type="evidence" value="ECO:0007669"/>
    <property type="project" value="TreeGrafter"/>
</dbReference>
<protein>
    <recommendedName>
        <fullName evidence="8">MAPEG family protein</fullName>
    </recommendedName>
</protein>
<gene>
    <name evidence="6" type="ORF">CAL28_06190</name>
</gene>
<evidence type="ECO:0000256" key="1">
    <source>
        <dbReference type="ARBA" id="ARBA00004141"/>
    </source>
</evidence>
<keyword evidence="2 5" id="KW-0812">Transmembrane</keyword>
<evidence type="ECO:0000313" key="7">
    <source>
        <dbReference type="Proteomes" id="UP000215767"/>
    </source>
</evidence>
<dbReference type="EMBL" id="NEVS01000001">
    <property type="protein sequence ID" value="OZI67268.1"/>
    <property type="molecule type" value="Genomic_DNA"/>
</dbReference>
<evidence type="ECO:0000256" key="5">
    <source>
        <dbReference type="SAM" id="Phobius"/>
    </source>
</evidence>
<comment type="subcellular location">
    <subcellularLocation>
        <location evidence="1">Membrane</location>
        <topology evidence="1">Multi-pass membrane protein</topology>
    </subcellularLocation>
</comment>
<dbReference type="PANTHER" id="PTHR10250">
    <property type="entry name" value="MICROSOMAL GLUTATHIONE S-TRANSFERASE"/>
    <property type="match status" value="1"/>
</dbReference>
<dbReference type="GO" id="GO:0006691">
    <property type="term" value="P:leukotriene metabolic process"/>
    <property type="evidence" value="ECO:0007669"/>
    <property type="project" value="UniProtKB-ARBA"/>
</dbReference>
<evidence type="ECO:0000256" key="4">
    <source>
        <dbReference type="ARBA" id="ARBA00023136"/>
    </source>
</evidence>